<comment type="subcellular location">
    <subcellularLocation>
        <location evidence="1">Endoplasmic reticulum membrane</location>
    </subcellularLocation>
</comment>
<evidence type="ECO:0000256" key="5">
    <source>
        <dbReference type="ARBA" id="ARBA00022989"/>
    </source>
</evidence>
<evidence type="ECO:0000256" key="9">
    <source>
        <dbReference type="SAM" id="MobiDB-lite"/>
    </source>
</evidence>
<feature type="compositionally biased region" description="Polar residues" evidence="9">
    <location>
        <begin position="738"/>
        <end position="752"/>
    </location>
</feature>
<evidence type="ECO:0000256" key="4">
    <source>
        <dbReference type="ARBA" id="ARBA00022824"/>
    </source>
</evidence>
<keyword evidence="4" id="KW-0256">Endoplasmic reticulum</keyword>
<keyword evidence="3 10" id="KW-0812">Transmembrane</keyword>
<keyword evidence="7" id="KW-0446">Lipid-binding</keyword>
<feature type="region of interest" description="Disordered" evidence="9">
    <location>
        <begin position="1"/>
        <end position="174"/>
    </location>
</feature>
<feature type="compositionally biased region" description="Basic and acidic residues" evidence="9">
    <location>
        <begin position="104"/>
        <end position="133"/>
    </location>
</feature>
<dbReference type="GO" id="GO:0008289">
    <property type="term" value="F:lipid binding"/>
    <property type="evidence" value="ECO:0007669"/>
    <property type="project" value="UniProtKB-KW"/>
</dbReference>
<dbReference type="CDD" id="cd21675">
    <property type="entry name" value="SMP_TEX2"/>
    <property type="match status" value="1"/>
</dbReference>
<name>A0AAV7I2K3_COTGL</name>
<gene>
    <name evidence="12" type="ORF">KQX54_020693</name>
</gene>
<proteinExistence type="predicted"/>
<feature type="transmembrane region" description="Helical" evidence="10">
    <location>
        <begin position="268"/>
        <end position="301"/>
    </location>
</feature>
<feature type="compositionally biased region" description="Acidic residues" evidence="9">
    <location>
        <begin position="720"/>
        <end position="735"/>
    </location>
</feature>
<dbReference type="PROSITE" id="PS51847">
    <property type="entry name" value="SMP"/>
    <property type="match status" value="1"/>
</dbReference>
<dbReference type="PANTHER" id="PTHR13466">
    <property type="entry name" value="TEX2 PROTEIN-RELATED"/>
    <property type="match status" value="1"/>
</dbReference>
<comment type="caution">
    <text evidence="12">The sequence shown here is derived from an EMBL/GenBank/DDBJ whole genome shotgun (WGS) entry which is preliminary data.</text>
</comment>
<evidence type="ECO:0000259" key="11">
    <source>
        <dbReference type="PROSITE" id="PS51847"/>
    </source>
</evidence>
<evidence type="ECO:0000313" key="13">
    <source>
        <dbReference type="Proteomes" id="UP000826195"/>
    </source>
</evidence>
<feature type="compositionally biased region" description="Low complexity" evidence="9">
    <location>
        <begin position="530"/>
        <end position="550"/>
    </location>
</feature>
<keyword evidence="5 10" id="KW-1133">Transmembrane helix</keyword>
<evidence type="ECO:0000256" key="1">
    <source>
        <dbReference type="ARBA" id="ARBA00004586"/>
    </source>
</evidence>
<protein>
    <recommendedName>
        <fullName evidence="11">SMP-LTD domain-containing protein</fullName>
    </recommendedName>
</protein>
<dbReference type="GO" id="GO:0005789">
    <property type="term" value="C:endoplasmic reticulum membrane"/>
    <property type="evidence" value="ECO:0007669"/>
    <property type="project" value="UniProtKB-SubCell"/>
</dbReference>
<evidence type="ECO:0000256" key="6">
    <source>
        <dbReference type="ARBA" id="ARBA00023055"/>
    </source>
</evidence>
<organism evidence="12 13">
    <name type="scientific">Cotesia glomerata</name>
    <name type="common">Lepidopteran parasitic wasp</name>
    <name type="synonym">Apanteles glomeratus</name>
    <dbReference type="NCBI Taxonomy" id="32391"/>
    <lineage>
        <taxon>Eukaryota</taxon>
        <taxon>Metazoa</taxon>
        <taxon>Ecdysozoa</taxon>
        <taxon>Arthropoda</taxon>
        <taxon>Hexapoda</taxon>
        <taxon>Insecta</taxon>
        <taxon>Pterygota</taxon>
        <taxon>Neoptera</taxon>
        <taxon>Endopterygota</taxon>
        <taxon>Hymenoptera</taxon>
        <taxon>Apocrita</taxon>
        <taxon>Ichneumonoidea</taxon>
        <taxon>Braconidae</taxon>
        <taxon>Microgastrinae</taxon>
        <taxon>Cotesia</taxon>
    </lineage>
</organism>
<feature type="compositionally biased region" description="Basic and acidic residues" evidence="9">
    <location>
        <begin position="44"/>
        <end position="57"/>
    </location>
</feature>
<feature type="region of interest" description="Disordered" evidence="9">
    <location>
        <begin position="696"/>
        <end position="752"/>
    </location>
</feature>
<feature type="compositionally biased region" description="Polar residues" evidence="9">
    <location>
        <begin position="697"/>
        <end position="708"/>
    </location>
</feature>
<evidence type="ECO:0000313" key="12">
    <source>
        <dbReference type="EMBL" id="KAH0540968.1"/>
    </source>
</evidence>
<dbReference type="EMBL" id="JAHXZJ010002609">
    <property type="protein sequence ID" value="KAH0540968.1"/>
    <property type="molecule type" value="Genomic_DNA"/>
</dbReference>
<dbReference type="GO" id="GO:0006869">
    <property type="term" value="P:lipid transport"/>
    <property type="evidence" value="ECO:0007669"/>
    <property type="project" value="UniProtKB-KW"/>
</dbReference>
<keyword evidence="2" id="KW-0813">Transport</keyword>
<accession>A0AAV7I2K3</accession>
<keyword evidence="13" id="KW-1185">Reference proteome</keyword>
<evidence type="ECO:0000256" key="3">
    <source>
        <dbReference type="ARBA" id="ARBA00022692"/>
    </source>
</evidence>
<sequence length="881" mass="98756">MASKQSPAKVTLGMIKGKPITTSVPVIKYHASDDELEELYPSTDEEKPKTPESERTSPKSSPFKIKKLKSDSTESNDDLGEQRSSSLDLSEGGTPPSDPWKVLSDIRGKITKTFEEKLSEIKSEKKNKSRSRENSSVSDPEDLGDVTPTEDVSEKVERESPSPSKSSKPSKSHRFRFSNIKTGLKAKDKAREESIESGVEAAELVEVDSMSQSNISRGQETSEISSTCTVKHLAYSRLVNDPVRQPVREFSKPGMIITELKSYLLSRIFGLLVFLGLISYLVPILALATGIFAGSIVVITVQRMISRVSKVVAMPVEIEDSQKLGNIPVLEIPAVEEYAVVDKFEGWLNELPYNYDPENYHVARTQSVYFKLEGDSLRVSETRTRIPKRAVWNEPQPTAKFTRRRVYSLVGAKVELLPEGLTRRRRWSKKYPICVTLGREGVVENITLETPSDDELLTETEKDKLIVEEDETDDDLSFSKDTKDVFEDCHDDVEDLRSKLFFFGRTDRQKEDWYRRLVLATRSFNKRNSIPSTKELTSSSSNLSLSQASSDPKNSTTIPINVDIPPELSFHSYMSRYADTSTPTDSSGSLSEVEVLWLNALFGRILFDLHKSSDMINVLQDKIQRKLSNIKLPYFMESLMISELVIGQGAPFIHKATKPVVDERGLWIDLNVTYECGLTMTVETKLNLMKLTRAGSVVNNPNDSNGNESPKPAKSPMFDSDVEDSPETSTEDEESINMPASTRESTPSQSSGRKFLSMVDKLAANKYFQHAAELTYVRRAMEGVSNTEIRLMVSVSSIEGCLSINIPPPPSDRVWYGFKPIPKINLDARPAVGERAVNIGYVTNWIKTKLLKEFDKIVVLPNMDDLVIPLAPNYPYQTSTI</sequence>
<feature type="domain" description="SMP-LTD" evidence="11">
    <location>
        <begin position="591"/>
        <end position="869"/>
    </location>
</feature>
<keyword evidence="8 10" id="KW-0472">Membrane</keyword>
<reference evidence="12 13" key="1">
    <citation type="journal article" date="2021" name="J. Hered.">
        <title>A chromosome-level genome assembly of the parasitoid wasp, Cotesia glomerata (Hymenoptera: Braconidae).</title>
        <authorList>
            <person name="Pinto B.J."/>
            <person name="Weis J.J."/>
            <person name="Gamble T."/>
            <person name="Ode P.J."/>
            <person name="Paul R."/>
            <person name="Zaspel J.M."/>
        </authorList>
    </citation>
    <scope>NUCLEOTIDE SEQUENCE [LARGE SCALE GENOMIC DNA]</scope>
    <source>
        <strain evidence="12">CgM1</strain>
    </source>
</reference>
<evidence type="ECO:0000256" key="8">
    <source>
        <dbReference type="ARBA" id="ARBA00023136"/>
    </source>
</evidence>
<evidence type="ECO:0000256" key="10">
    <source>
        <dbReference type="SAM" id="Phobius"/>
    </source>
</evidence>
<feature type="region of interest" description="Disordered" evidence="9">
    <location>
        <begin position="530"/>
        <end position="560"/>
    </location>
</feature>
<dbReference type="Proteomes" id="UP000826195">
    <property type="component" value="Unassembled WGS sequence"/>
</dbReference>
<dbReference type="InterPro" id="IPR031468">
    <property type="entry name" value="SMP_LBD"/>
</dbReference>
<dbReference type="PANTHER" id="PTHR13466:SF0">
    <property type="entry name" value="SMP-LTD DOMAIN-CONTAINING PROTEIN"/>
    <property type="match status" value="1"/>
</dbReference>
<dbReference type="AlphaFoldDB" id="A0AAV7I2K3"/>
<keyword evidence="6" id="KW-0445">Lipid transport</keyword>
<evidence type="ECO:0000256" key="2">
    <source>
        <dbReference type="ARBA" id="ARBA00022448"/>
    </source>
</evidence>
<evidence type="ECO:0000256" key="7">
    <source>
        <dbReference type="ARBA" id="ARBA00023121"/>
    </source>
</evidence>